<dbReference type="InterPro" id="IPR036380">
    <property type="entry name" value="Isochorismatase-like_sf"/>
</dbReference>
<accession>A0ABT0FT63</accession>
<protein>
    <submittedName>
        <fullName evidence="1">Isochorismatase family protein</fullName>
    </submittedName>
</protein>
<dbReference type="EMBL" id="JAKRKC020000001">
    <property type="protein sequence ID" value="MCK2215524.1"/>
    <property type="molecule type" value="Genomic_DNA"/>
</dbReference>
<evidence type="ECO:0000313" key="1">
    <source>
        <dbReference type="EMBL" id="MCK2215524.1"/>
    </source>
</evidence>
<sequence length="169" mass="18248">MTVAPPPLDPRTTALLVLDCQPAILASLPDPADTEALLSRLAGTITDLRAHGASVVHVRLAFTTDDWTAVPPDSKPFAPLALGRLMHDADPATGFHPRLSPEPGDRRGCLRTLEVILEERSKGSWAGGRRPTRRTHKGGFACIGHHARLAVESMELRGSPAWRAIIHIL</sequence>
<keyword evidence="2" id="KW-1185">Reference proteome</keyword>
<evidence type="ECO:0000313" key="2">
    <source>
        <dbReference type="Proteomes" id="UP001317259"/>
    </source>
</evidence>
<dbReference type="SUPFAM" id="SSF52499">
    <property type="entry name" value="Isochorismatase-like hydrolases"/>
    <property type="match status" value="1"/>
</dbReference>
<dbReference type="Gene3D" id="3.40.50.850">
    <property type="entry name" value="Isochorismatase-like"/>
    <property type="match status" value="1"/>
</dbReference>
<gene>
    <name evidence="1" type="ORF">MF672_017275</name>
</gene>
<name>A0ABT0FT63_9ACTN</name>
<reference evidence="1 2" key="1">
    <citation type="submission" date="2022-04" db="EMBL/GenBank/DDBJ databases">
        <title>Genome draft of Actinomadura sp. ATCC 31491.</title>
        <authorList>
            <person name="Shi X."/>
            <person name="Du Y."/>
        </authorList>
    </citation>
    <scope>NUCLEOTIDE SEQUENCE [LARGE SCALE GENOMIC DNA]</scope>
    <source>
        <strain evidence="1 2">ATCC 31491</strain>
    </source>
</reference>
<organism evidence="1 2">
    <name type="scientific">Actinomadura luzonensis</name>
    <dbReference type="NCBI Taxonomy" id="2805427"/>
    <lineage>
        <taxon>Bacteria</taxon>
        <taxon>Bacillati</taxon>
        <taxon>Actinomycetota</taxon>
        <taxon>Actinomycetes</taxon>
        <taxon>Streptosporangiales</taxon>
        <taxon>Thermomonosporaceae</taxon>
        <taxon>Actinomadura</taxon>
    </lineage>
</organism>
<dbReference type="RefSeq" id="WP_242376038.1">
    <property type="nucleotide sequence ID" value="NZ_JAKRKC020000001.1"/>
</dbReference>
<comment type="caution">
    <text evidence="1">The sequence shown here is derived from an EMBL/GenBank/DDBJ whole genome shotgun (WGS) entry which is preliminary data.</text>
</comment>
<dbReference type="Proteomes" id="UP001317259">
    <property type="component" value="Unassembled WGS sequence"/>
</dbReference>
<proteinExistence type="predicted"/>